<evidence type="ECO:0000313" key="1">
    <source>
        <dbReference type="EMBL" id="TQM91420.1"/>
    </source>
</evidence>
<protein>
    <submittedName>
        <fullName evidence="1">Uncharacterized protein DUF2804</fullName>
    </submittedName>
</protein>
<dbReference type="PANTHER" id="PTHR35868">
    <property type="entry name" value="DUF2804 DOMAIN-CONTAINING PROTEIN-RELATED"/>
    <property type="match status" value="1"/>
</dbReference>
<dbReference type="EMBL" id="VFPS01000005">
    <property type="protein sequence ID" value="TQM91420.1"/>
    <property type="molecule type" value="Genomic_DNA"/>
</dbReference>
<keyword evidence="2" id="KW-1185">Reference proteome</keyword>
<dbReference type="InterPro" id="IPR021243">
    <property type="entry name" value="DUF2804"/>
</dbReference>
<gene>
    <name evidence="1" type="ORF">FHX68_2640</name>
</gene>
<organism evidence="1 2">
    <name type="scientific">Microbacterium lacticum</name>
    <dbReference type="NCBI Taxonomy" id="33885"/>
    <lineage>
        <taxon>Bacteria</taxon>
        <taxon>Bacillati</taxon>
        <taxon>Actinomycetota</taxon>
        <taxon>Actinomycetes</taxon>
        <taxon>Micrococcales</taxon>
        <taxon>Microbacteriaceae</taxon>
        <taxon>Microbacterium</taxon>
    </lineage>
</organism>
<dbReference type="AlphaFoldDB" id="A0A4Y3UN85"/>
<reference evidence="1 2" key="1">
    <citation type="submission" date="2019-06" db="EMBL/GenBank/DDBJ databases">
        <title>Sequencing the genomes of 1000 actinobacteria strains.</title>
        <authorList>
            <person name="Klenk H.-P."/>
        </authorList>
    </citation>
    <scope>NUCLEOTIDE SEQUENCE [LARGE SCALE GENOMIC DNA]</scope>
    <source>
        <strain evidence="1 2">DSM 20427</strain>
    </source>
</reference>
<name>A0A4Y3UN85_9MICO</name>
<dbReference type="Pfam" id="PF10974">
    <property type="entry name" value="DUF2804"/>
    <property type="match status" value="1"/>
</dbReference>
<dbReference type="Proteomes" id="UP000319804">
    <property type="component" value="Unassembled WGS sequence"/>
</dbReference>
<dbReference type="OrthoDB" id="9762066at2"/>
<proteinExistence type="predicted"/>
<dbReference type="RefSeq" id="WP_141381342.1">
    <property type="nucleotide sequence ID" value="NZ_BJNA01000065.1"/>
</dbReference>
<evidence type="ECO:0000313" key="2">
    <source>
        <dbReference type="Proteomes" id="UP000319804"/>
    </source>
</evidence>
<comment type="caution">
    <text evidence="1">The sequence shown here is derived from an EMBL/GenBank/DDBJ whole genome shotgun (WGS) entry which is preliminary data.</text>
</comment>
<dbReference type="PANTHER" id="PTHR35868:SF3">
    <property type="entry name" value="DUF2804 DOMAIN-CONTAINING PROTEIN"/>
    <property type="match status" value="1"/>
</dbReference>
<accession>A0A4Y3UN85</accession>
<sequence>MTAPDPFPAPAVTPERELTAPVSLTLPNGRLNLAAVGFARSPLVDTSGIGGRHGWGRNKRWEYWNVITPTHIVALTISSLDYAAVHEVWVFERASERSWGRGATVIPSRDMVLPGSLGGGIAIAHAKDLAITVTPTGDGGVWRLHAAIPDASFDITVTRPAHHDCLAVVVPWSTRRFQYTVKDVALPASGTITTEGVRHDVPAGSWAVLDHGRGRWPYDVAWNWGAGAGVLPDGRSIGLQVGGRWTDGTGATENAVIVGGVLHKISTPVRWSYDLAAPLQPWRVTGGGLDATFTPFYDKRSAMNLGILSSRTDQCFGEWTGTFTWTAADAADGDAPDAAGTHEVAFAGLIGFAGDVHNRW</sequence>